<accession>A0A0B0MJM1</accession>
<dbReference type="EMBL" id="JRRC01088868">
    <property type="protein sequence ID" value="KHF99658.1"/>
    <property type="molecule type" value="Genomic_DNA"/>
</dbReference>
<reference evidence="2" key="1">
    <citation type="submission" date="2014-09" db="EMBL/GenBank/DDBJ databases">
        <authorList>
            <person name="Mudge J."/>
            <person name="Ramaraj T."/>
            <person name="Lindquist I.E."/>
            <person name="Bharti A.K."/>
            <person name="Sundararajan A."/>
            <person name="Cameron C.T."/>
            <person name="Woodward J.E."/>
            <person name="May G.D."/>
            <person name="Brubaker C."/>
            <person name="Broadhvest J."/>
            <person name="Wilkins T.A."/>
        </authorList>
    </citation>
    <scope>NUCLEOTIDE SEQUENCE</scope>
    <source>
        <strain evidence="2">cv. AKA8401</strain>
    </source>
</reference>
<dbReference type="Proteomes" id="UP000032142">
    <property type="component" value="Unassembled WGS sequence"/>
</dbReference>
<keyword evidence="2" id="KW-1185">Reference proteome</keyword>
<gene>
    <name evidence="1" type="ORF">F383_38523</name>
</gene>
<name>A0A0B0MJM1_GOSAR</name>
<organism evidence="1 2">
    <name type="scientific">Gossypium arboreum</name>
    <name type="common">Tree cotton</name>
    <name type="synonym">Gossypium nanking</name>
    <dbReference type="NCBI Taxonomy" id="29729"/>
    <lineage>
        <taxon>Eukaryota</taxon>
        <taxon>Viridiplantae</taxon>
        <taxon>Streptophyta</taxon>
        <taxon>Embryophyta</taxon>
        <taxon>Tracheophyta</taxon>
        <taxon>Spermatophyta</taxon>
        <taxon>Magnoliopsida</taxon>
        <taxon>eudicotyledons</taxon>
        <taxon>Gunneridae</taxon>
        <taxon>Pentapetalae</taxon>
        <taxon>rosids</taxon>
        <taxon>malvids</taxon>
        <taxon>Malvales</taxon>
        <taxon>Malvaceae</taxon>
        <taxon>Malvoideae</taxon>
        <taxon>Gossypium</taxon>
    </lineage>
</organism>
<proteinExistence type="predicted"/>
<evidence type="ECO:0000313" key="2">
    <source>
        <dbReference type="Proteomes" id="UP000032142"/>
    </source>
</evidence>
<comment type="caution">
    <text evidence="1">The sequence shown here is derived from an EMBL/GenBank/DDBJ whole genome shotgun (WGS) entry which is preliminary data.</text>
</comment>
<protein>
    <submittedName>
        <fullName evidence="1">Uncharacterized protein</fullName>
    </submittedName>
</protein>
<evidence type="ECO:0000313" key="1">
    <source>
        <dbReference type="EMBL" id="KHF99658.1"/>
    </source>
</evidence>
<sequence length="53" mass="6182">MKASVRHVQDMHRPRRCKCKGVWDRYRHRDGGASVRPVWDVASAQLVLSIRPI</sequence>
<dbReference type="AlphaFoldDB" id="A0A0B0MJM1"/>